<dbReference type="Gene3D" id="3.90.226.10">
    <property type="entry name" value="2-enoyl-CoA Hydratase, Chain A, domain 1"/>
    <property type="match status" value="1"/>
</dbReference>
<dbReference type="EMBL" id="LAZR01000005">
    <property type="protein sequence ID" value="KKO10416.1"/>
    <property type="molecule type" value="Genomic_DNA"/>
</dbReference>
<protein>
    <recommendedName>
        <fullName evidence="3">Enoyl-CoA hydratase</fullName>
    </recommendedName>
</protein>
<organism evidence="2">
    <name type="scientific">marine sediment metagenome</name>
    <dbReference type="NCBI Taxonomy" id="412755"/>
    <lineage>
        <taxon>unclassified sequences</taxon>
        <taxon>metagenomes</taxon>
        <taxon>ecological metagenomes</taxon>
    </lineage>
</organism>
<dbReference type="GO" id="GO:0006635">
    <property type="term" value="P:fatty acid beta-oxidation"/>
    <property type="evidence" value="ECO:0007669"/>
    <property type="project" value="TreeGrafter"/>
</dbReference>
<dbReference type="NCBIfam" id="NF004781">
    <property type="entry name" value="PRK06127.1"/>
    <property type="match status" value="1"/>
</dbReference>
<dbReference type="Pfam" id="PF00378">
    <property type="entry name" value="ECH_1"/>
    <property type="match status" value="1"/>
</dbReference>
<gene>
    <name evidence="2" type="ORF">LCGC14_0029550</name>
</gene>
<dbReference type="AlphaFoldDB" id="A0A0F9VZG6"/>
<dbReference type="PANTHER" id="PTHR11941:SF54">
    <property type="entry name" value="ENOYL-COA HYDRATASE, MITOCHONDRIAL"/>
    <property type="match status" value="1"/>
</dbReference>
<dbReference type="CDD" id="cd06558">
    <property type="entry name" value="crotonase-like"/>
    <property type="match status" value="1"/>
</dbReference>
<evidence type="ECO:0000256" key="1">
    <source>
        <dbReference type="ARBA" id="ARBA00023239"/>
    </source>
</evidence>
<dbReference type="SUPFAM" id="SSF52096">
    <property type="entry name" value="ClpP/crotonase"/>
    <property type="match status" value="1"/>
</dbReference>
<comment type="caution">
    <text evidence="2">The sequence shown here is derived from an EMBL/GenBank/DDBJ whole genome shotgun (WGS) entry which is preliminary data.</text>
</comment>
<name>A0A0F9VZG6_9ZZZZ</name>
<keyword evidence="1" id="KW-0456">Lyase</keyword>
<accession>A0A0F9VZG6</accession>
<reference evidence="2" key="1">
    <citation type="journal article" date="2015" name="Nature">
        <title>Complex archaea that bridge the gap between prokaryotes and eukaryotes.</title>
        <authorList>
            <person name="Spang A."/>
            <person name="Saw J.H."/>
            <person name="Jorgensen S.L."/>
            <person name="Zaremba-Niedzwiedzka K."/>
            <person name="Martijn J."/>
            <person name="Lind A.E."/>
            <person name="van Eijk R."/>
            <person name="Schleper C."/>
            <person name="Guy L."/>
            <person name="Ettema T.J."/>
        </authorList>
    </citation>
    <scope>NUCLEOTIDE SEQUENCE</scope>
</reference>
<dbReference type="GO" id="GO:0016829">
    <property type="term" value="F:lyase activity"/>
    <property type="evidence" value="ECO:0007669"/>
    <property type="project" value="UniProtKB-KW"/>
</dbReference>
<dbReference type="InterPro" id="IPR001753">
    <property type="entry name" value="Enoyl-CoA_hydra/iso"/>
</dbReference>
<sequence>MQQENAPGYIKNELDGNVLRISICNSRRYNAMSLSMWQDLGRVVTEAQTNDDVRLIVLSGEGNKAFMSGADISEFKEKRNDRQQAQFYADSVNLAQSSLRSSQKPTVAVVKGICMGGGMGLALSCDLRYSTESARFRMPAGKLGLGYALEGIKRFIDVIGTSRTYELFLTARTINGSEAARIGLVNQAIADDLFDHAVEKRIADIAGHAPLTMRAVKNGVRCLLNEDDAPTPDQVAEMVNACFESEDYKEGRQAFKEKRQPVFAGR</sequence>
<dbReference type="Gene3D" id="1.10.12.10">
    <property type="entry name" value="Lyase 2-enoyl-coa Hydratase, Chain A, domain 2"/>
    <property type="match status" value="1"/>
</dbReference>
<dbReference type="InterPro" id="IPR029045">
    <property type="entry name" value="ClpP/crotonase-like_dom_sf"/>
</dbReference>
<dbReference type="InterPro" id="IPR014748">
    <property type="entry name" value="Enoyl-CoA_hydra_C"/>
</dbReference>
<proteinExistence type="predicted"/>
<evidence type="ECO:0000313" key="2">
    <source>
        <dbReference type="EMBL" id="KKO10416.1"/>
    </source>
</evidence>
<evidence type="ECO:0008006" key="3">
    <source>
        <dbReference type="Google" id="ProtNLM"/>
    </source>
</evidence>
<dbReference type="PANTHER" id="PTHR11941">
    <property type="entry name" value="ENOYL-COA HYDRATASE-RELATED"/>
    <property type="match status" value="1"/>
</dbReference>